<dbReference type="AlphaFoldDB" id="A0A315V8G7"/>
<keyword evidence="4" id="KW-1185">Reference proteome</keyword>
<dbReference type="Pfam" id="PF21031">
    <property type="entry name" value="WDR54"/>
    <property type="match status" value="1"/>
</dbReference>
<feature type="non-terminal residue" evidence="3">
    <location>
        <position position="423"/>
    </location>
</feature>
<dbReference type="Gene3D" id="2.130.10.10">
    <property type="entry name" value="YVTN repeat-like/Quinoprotein amine dehydrogenase"/>
    <property type="match status" value="1"/>
</dbReference>
<name>A0A315V8G7_GAMAF</name>
<dbReference type="STRING" id="33528.ENSGAFP00000013872"/>
<dbReference type="PROSITE" id="PS50082">
    <property type="entry name" value="WD_REPEATS_2"/>
    <property type="match status" value="1"/>
</dbReference>
<organism evidence="3 4">
    <name type="scientific">Gambusia affinis</name>
    <name type="common">Western mosquitofish</name>
    <name type="synonym">Heterandria affinis</name>
    <dbReference type="NCBI Taxonomy" id="33528"/>
    <lineage>
        <taxon>Eukaryota</taxon>
        <taxon>Metazoa</taxon>
        <taxon>Chordata</taxon>
        <taxon>Craniata</taxon>
        <taxon>Vertebrata</taxon>
        <taxon>Euteleostomi</taxon>
        <taxon>Actinopterygii</taxon>
        <taxon>Neopterygii</taxon>
        <taxon>Teleostei</taxon>
        <taxon>Neoteleostei</taxon>
        <taxon>Acanthomorphata</taxon>
        <taxon>Ovalentaria</taxon>
        <taxon>Atherinomorphae</taxon>
        <taxon>Cyprinodontiformes</taxon>
        <taxon>Poeciliidae</taxon>
        <taxon>Poeciliinae</taxon>
        <taxon>Gambusia</taxon>
    </lineage>
</organism>
<dbReference type="FunFam" id="2.130.10.10:FF:001249">
    <property type="entry name" value="WD repeat domain 54"/>
    <property type="match status" value="1"/>
</dbReference>
<dbReference type="InterPro" id="IPR001680">
    <property type="entry name" value="WD40_rpt"/>
</dbReference>
<evidence type="ECO:0000256" key="1">
    <source>
        <dbReference type="PROSITE-ProRule" id="PRU00221"/>
    </source>
</evidence>
<dbReference type="PROSITE" id="PS50294">
    <property type="entry name" value="WD_REPEATS_REGION"/>
    <property type="match status" value="1"/>
</dbReference>
<sequence length="423" mass="46770">MAYSWDCSREVHLDVWLNTGAQGVAPDQINGCWRGHVKLSLCGFGHQEKRNLNCTRQPRQIAYLSTDTKLLLFITTGEIRWMRLENKRQGINFNLLRTMFHKEKSIQLKNSASALYNNLSVLRIAPRRLTYFTVVHANVVNMVSTSWDGLNYSHRQLQSKEPNVATSTSLIMQAAFCALPSRDLLVVSSQKGIQMYESDGSIMVYWHALDTPEAPTGVSSGAVLVFDVPSKGSNITLSEVLEEHKEAITDIASECSGSQECLANLVTADDGGNMCVWKSGEEFQLLNKIPGLDITCSSVKLWKGTVLAGYGTGQIRLYEAVTGILHAEVNAHARWIYSLDVAPFSGLLLSAAEDSFVRVWHLAITPETNSVEIAHLHNECVTDTQICGAKFCDGDGYAFAVTGYDLSEIIRRVPASWTVSQDT</sequence>
<feature type="repeat" description="WD" evidence="1">
    <location>
        <begin position="329"/>
        <end position="362"/>
    </location>
</feature>
<accession>A0A315V8G7</accession>
<dbReference type="Proteomes" id="UP000250572">
    <property type="component" value="Unassembled WGS sequence"/>
</dbReference>
<proteinExistence type="predicted"/>
<dbReference type="EMBL" id="NHOQ01002094">
    <property type="protein sequence ID" value="PWA19640.1"/>
    <property type="molecule type" value="Genomic_DNA"/>
</dbReference>
<dbReference type="SMART" id="SM00320">
    <property type="entry name" value="WD40"/>
    <property type="match status" value="2"/>
</dbReference>
<protein>
    <recommendedName>
        <fullName evidence="2">WD repeat-containing protein 54 beta-propeller domain-containing protein</fullName>
    </recommendedName>
</protein>
<keyword evidence="1" id="KW-0853">WD repeat</keyword>
<dbReference type="InterPro" id="IPR036322">
    <property type="entry name" value="WD40_repeat_dom_sf"/>
</dbReference>
<dbReference type="InterPro" id="IPR015943">
    <property type="entry name" value="WD40/YVTN_repeat-like_dom_sf"/>
</dbReference>
<evidence type="ECO:0000313" key="4">
    <source>
        <dbReference type="Proteomes" id="UP000250572"/>
    </source>
</evidence>
<gene>
    <name evidence="3" type="ORF">CCH79_00006804</name>
</gene>
<dbReference type="InterPro" id="IPR049546">
    <property type="entry name" value="WDR54_beta_prop"/>
</dbReference>
<reference evidence="3 4" key="1">
    <citation type="journal article" date="2018" name="G3 (Bethesda)">
        <title>A High-Quality Reference Genome for the Invasive Mosquitofish Gambusia affinis Using a Chicago Library.</title>
        <authorList>
            <person name="Hoffberg S.L."/>
            <person name="Troendle N.J."/>
            <person name="Glenn T.C."/>
            <person name="Mahmud O."/>
            <person name="Louha S."/>
            <person name="Chalopin D."/>
            <person name="Bennetzen J.L."/>
            <person name="Mauricio R."/>
        </authorList>
    </citation>
    <scope>NUCLEOTIDE SEQUENCE [LARGE SCALE GENOMIC DNA]</scope>
    <source>
        <strain evidence="3">NE01/NJP1002.9</strain>
        <tissue evidence="3">Muscle</tissue>
    </source>
</reference>
<evidence type="ECO:0000259" key="2">
    <source>
        <dbReference type="Pfam" id="PF21031"/>
    </source>
</evidence>
<comment type="caution">
    <text evidence="3">The sequence shown here is derived from an EMBL/GenBank/DDBJ whole genome shotgun (WGS) entry which is preliminary data.</text>
</comment>
<dbReference type="SUPFAM" id="SSF50978">
    <property type="entry name" value="WD40 repeat-like"/>
    <property type="match status" value="1"/>
</dbReference>
<feature type="domain" description="WD repeat-containing protein 54 beta-propeller" evidence="2">
    <location>
        <begin position="99"/>
        <end position="411"/>
    </location>
</feature>
<evidence type="ECO:0000313" key="3">
    <source>
        <dbReference type="EMBL" id="PWA19640.1"/>
    </source>
</evidence>